<reference evidence="2 3" key="1">
    <citation type="journal article" date="2012" name="Appl. Environ. Microbiol.">
        <title>Short-read sequencing for genomic analysis of the brown rot fungus Fibroporia radiculosa.</title>
        <authorList>
            <person name="Tang J.D."/>
            <person name="Perkins A.D."/>
            <person name="Sonstegard T.S."/>
            <person name="Schroeder S.G."/>
            <person name="Burgess S.C."/>
            <person name="Diehl S.V."/>
        </authorList>
    </citation>
    <scope>NUCLEOTIDE SEQUENCE [LARGE SCALE GENOMIC DNA]</scope>
    <source>
        <strain evidence="2 3">TFFH 294</strain>
    </source>
</reference>
<dbReference type="RefSeq" id="XP_012182329.1">
    <property type="nucleotide sequence ID" value="XM_012326939.1"/>
</dbReference>
<organism evidence="2 3">
    <name type="scientific">Fibroporia radiculosa</name>
    <dbReference type="NCBI Taxonomy" id="599839"/>
    <lineage>
        <taxon>Eukaryota</taxon>
        <taxon>Fungi</taxon>
        <taxon>Dikarya</taxon>
        <taxon>Basidiomycota</taxon>
        <taxon>Agaricomycotina</taxon>
        <taxon>Agaricomycetes</taxon>
        <taxon>Polyporales</taxon>
        <taxon>Fibroporiaceae</taxon>
        <taxon>Fibroporia</taxon>
    </lineage>
</organism>
<sequence length="137" mass="14357">MLSAPVPPPPVSALPQRPPSPAPSTINLYTTPSTPIGEPITTLQNDPMFLLSTPPTPPLPLASMVPPPLPESTSDWQGVTSLSPPPRRGSRRISAQERESLESTRPTPDAAGPDVQPARLSISLSPSTSAVSLLVDM</sequence>
<dbReference type="GeneID" id="24097957"/>
<accession>J4IAK0</accession>
<feature type="compositionally biased region" description="Polar residues" evidence="1">
    <location>
        <begin position="122"/>
        <end position="131"/>
    </location>
</feature>
<proteinExistence type="predicted"/>
<evidence type="ECO:0000313" key="2">
    <source>
        <dbReference type="EMBL" id="CCM03046.1"/>
    </source>
</evidence>
<evidence type="ECO:0000256" key="1">
    <source>
        <dbReference type="SAM" id="MobiDB-lite"/>
    </source>
</evidence>
<dbReference type="STRING" id="599839.J4IAK0"/>
<feature type="compositionally biased region" description="Pro residues" evidence="1">
    <location>
        <begin position="54"/>
        <end position="70"/>
    </location>
</feature>
<keyword evidence="3" id="KW-1185">Reference proteome</keyword>
<dbReference type="Proteomes" id="UP000006352">
    <property type="component" value="Unassembled WGS sequence"/>
</dbReference>
<dbReference type="HOGENOM" id="CLU_1865153_0_0_1"/>
<dbReference type="AlphaFoldDB" id="J4IAK0"/>
<protein>
    <submittedName>
        <fullName evidence="2">Uncharacterized protein</fullName>
    </submittedName>
</protein>
<feature type="compositionally biased region" description="Pro residues" evidence="1">
    <location>
        <begin position="1"/>
        <end position="22"/>
    </location>
</feature>
<feature type="compositionally biased region" description="Polar residues" evidence="1">
    <location>
        <begin position="71"/>
        <end position="80"/>
    </location>
</feature>
<dbReference type="OrthoDB" id="3256387at2759"/>
<feature type="compositionally biased region" description="Polar residues" evidence="1">
    <location>
        <begin position="23"/>
        <end position="34"/>
    </location>
</feature>
<feature type="region of interest" description="Disordered" evidence="1">
    <location>
        <begin position="1"/>
        <end position="137"/>
    </location>
</feature>
<gene>
    <name evidence="2" type="ORF">FIBRA_05164</name>
</gene>
<dbReference type="EMBL" id="HE797098">
    <property type="protein sequence ID" value="CCM03046.1"/>
    <property type="molecule type" value="Genomic_DNA"/>
</dbReference>
<evidence type="ECO:0000313" key="3">
    <source>
        <dbReference type="Proteomes" id="UP000006352"/>
    </source>
</evidence>
<dbReference type="InParanoid" id="J4IAK0"/>
<name>J4IAK0_9APHY</name>